<feature type="chain" id="PRO_5045056138" description="Pectate lyase" evidence="3">
    <location>
        <begin position="27"/>
        <end position="727"/>
    </location>
</feature>
<evidence type="ECO:0000256" key="1">
    <source>
        <dbReference type="ARBA" id="ARBA00022723"/>
    </source>
</evidence>
<keyword evidence="1" id="KW-0479">Metal-binding</keyword>
<keyword evidence="3" id="KW-0732">Signal</keyword>
<dbReference type="PROSITE" id="PS51257">
    <property type="entry name" value="PROKAR_LIPOPROTEIN"/>
    <property type="match status" value="1"/>
</dbReference>
<dbReference type="SUPFAM" id="SSF51126">
    <property type="entry name" value="Pectin lyase-like"/>
    <property type="match status" value="1"/>
</dbReference>
<comment type="caution">
    <text evidence="4">The sequence shown here is derived from an EMBL/GenBank/DDBJ whole genome shotgun (WGS) entry which is preliminary data.</text>
</comment>
<protein>
    <recommendedName>
        <fullName evidence="6">Pectate lyase</fullName>
    </recommendedName>
</protein>
<evidence type="ECO:0008006" key="6">
    <source>
        <dbReference type="Google" id="ProtNLM"/>
    </source>
</evidence>
<gene>
    <name evidence="4" type="ORF">J2736_001252</name>
</gene>
<accession>A0ABU1NRT8</accession>
<dbReference type="InterPro" id="IPR012334">
    <property type="entry name" value="Pectin_lyas_fold"/>
</dbReference>
<dbReference type="InterPro" id="IPR011050">
    <property type="entry name" value="Pectin_lyase_fold/virulence"/>
</dbReference>
<feature type="signal peptide" evidence="3">
    <location>
        <begin position="1"/>
        <end position="26"/>
    </location>
</feature>
<evidence type="ECO:0000256" key="2">
    <source>
        <dbReference type="ARBA" id="ARBA00023180"/>
    </source>
</evidence>
<name>A0ABU1NRT8_9BACL</name>
<dbReference type="Gene3D" id="2.160.20.10">
    <property type="entry name" value="Single-stranded right-handed beta-helix, Pectin lyase-like"/>
    <property type="match status" value="1"/>
</dbReference>
<evidence type="ECO:0000256" key="3">
    <source>
        <dbReference type="SAM" id="SignalP"/>
    </source>
</evidence>
<dbReference type="RefSeq" id="WP_310224428.1">
    <property type="nucleotide sequence ID" value="NZ_JAVDSB010000001.1"/>
</dbReference>
<sequence length="727" mass="77762">MSKLRLAILFSLMFMTACFISSSAFALPVIPGAAGYGMDTPAGRGGTVYKVTSLADTNTPGTLRYAINRTGPRVIVFEVSGTINVNATLNINNPYITIAGQTAPSPGIFLRGAVVQILTHDVLLQHLRVAPGDDPIGVATTSRDALAINGLNGKAENIVIDHCTFTWSVDELWEAWNPYGNITFRHVIASQPLHDSIHIDEGDTEPAPHGFGPIYDNQPSSHSTVVGSLISHAEGRMPYVMASDYVQVNNVFYDRVNSFNRFDAQKDVVTRNSIVGNVFKNGPSLAAWAVGKKPIEINAGFASGGKVYLSDNVVQNHSFSLSTQWDLIQNSTSFTQAQLQAATPPAWNTGLVAKPVGEVVDWVLDNVGARPADRLPYENTIINNVRNGTGAIIDSIVEAGGWPVVQNNTRTLVLPTSPNADDDADGYTNLEEWLETYSAEVEGRAVSSTLFSNLTVNDATNAANWSTRTNLQTGDLTYGDRTTVFSAVSSSVAGSDWIKPAMDSKAYTGTTLVSFNVNQNSDVYVAHNDAITTKPTWLSTWTDTGQDIAGNGLTYSLYKKTFSSGAAVSLGNNGNTSLGQYVVVVKPLTSLVSNLTVNDSANSADWSIRANLQAGDLTYGDRTVVFSAVAPSVTGKTWIRPAMDSKAYTGTTLVSFTVNSNANVYVAHNDAITTKPSWLSTWTDTGADLTSNGLTYSLFRKAYTSGSTVSLGNNGDTSLGQYVIAIE</sequence>
<proteinExistence type="predicted"/>
<dbReference type="Proteomes" id="UP001267290">
    <property type="component" value="Unassembled WGS sequence"/>
</dbReference>
<keyword evidence="2" id="KW-0325">Glycoprotein</keyword>
<dbReference type="InterPro" id="IPR052063">
    <property type="entry name" value="Polysaccharide_Lyase_1"/>
</dbReference>
<organism evidence="4 5">
    <name type="scientific">Paenibacillus qinlingensis</name>
    <dbReference type="NCBI Taxonomy" id="1837343"/>
    <lineage>
        <taxon>Bacteria</taxon>
        <taxon>Bacillati</taxon>
        <taxon>Bacillota</taxon>
        <taxon>Bacilli</taxon>
        <taxon>Bacillales</taxon>
        <taxon>Paenibacillaceae</taxon>
        <taxon>Paenibacillus</taxon>
    </lineage>
</organism>
<evidence type="ECO:0000313" key="4">
    <source>
        <dbReference type="EMBL" id="MDR6550069.1"/>
    </source>
</evidence>
<dbReference type="EMBL" id="JAVDSB010000001">
    <property type="protein sequence ID" value="MDR6550069.1"/>
    <property type="molecule type" value="Genomic_DNA"/>
</dbReference>
<dbReference type="PANTHER" id="PTHR42970:SF1">
    <property type="entry name" value="PECTATE LYASE C-RELATED"/>
    <property type="match status" value="1"/>
</dbReference>
<evidence type="ECO:0000313" key="5">
    <source>
        <dbReference type="Proteomes" id="UP001267290"/>
    </source>
</evidence>
<keyword evidence="5" id="KW-1185">Reference proteome</keyword>
<dbReference type="PANTHER" id="PTHR42970">
    <property type="entry name" value="PECTATE LYASE C-RELATED"/>
    <property type="match status" value="1"/>
</dbReference>
<reference evidence="4 5" key="1">
    <citation type="submission" date="2023-07" db="EMBL/GenBank/DDBJ databases">
        <title>Sorghum-associated microbial communities from plants grown in Nebraska, USA.</title>
        <authorList>
            <person name="Schachtman D."/>
        </authorList>
    </citation>
    <scope>NUCLEOTIDE SEQUENCE [LARGE SCALE GENOMIC DNA]</scope>
    <source>
        <strain evidence="4 5">CC258</strain>
    </source>
</reference>